<dbReference type="RefSeq" id="WP_377331480.1">
    <property type="nucleotide sequence ID" value="NZ_JBHSGB010000002.1"/>
</dbReference>
<dbReference type="NCBIfam" id="TIGR00035">
    <property type="entry name" value="asp_race"/>
    <property type="match status" value="1"/>
</dbReference>
<dbReference type="Gene3D" id="3.40.50.1860">
    <property type="match status" value="2"/>
</dbReference>
<dbReference type="PANTHER" id="PTHR21198:SF7">
    <property type="entry name" value="ASPARTATE-GLUTAMATE RACEMASE FAMILY"/>
    <property type="match status" value="1"/>
</dbReference>
<protein>
    <submittedName>
        <fullName evidence="3">Aspartate/glutamate racemase family protein</fullName>
    </submittedName>
</protein>
<evidence type="ECO:0000313" key="4">
    <source>
        <dbReference type="Proteomes" id="UP001595962"/>
    </source>
</evidence>
<dbReference type="PANTHER" id="PTHR21198">
    <property type="entry name" value="GLUTAMATE RACEMASE"/>
    <property type="match status" value="1"/>
</dbReference>
<organism evidence="3 4">
    <name type="scientific">Rheinheimera marina</name>
    <dbReference type="NCBI Taxonomy" id="1774958"/>
    <lineage>
        <taxon>Bacteria</taxon>
        <taxon>Pseudomonadati</taxon>
        <taxon>Pseudomonadota</taxon>
        <taxon>Gammaproteobacteria</taxon>
        <taxon>Chromatiales</taxon>
        <taxon>Chromatiaceae</taxon>
        <taxon>Rheinheimera</taxon>
    </lineage>
</organism>
<dbReference type="InterPro" id="IPR018187">
    <property type="entry name" value="Asp/Glu_racemase_AS_1"/>
</dbReference>
<evidence type="ECO:0000256" key="2">
    <source>
        <dbReference type="ARBA" id="ARBA00023235"/>
    </source>
</evidence>
<dbReference type="Proteomes" id="UP001595962">
    <property type="component" value="Unassembled WGS sequence"/>
</dbReference>
<accession>A0ABV9JGU0</accession>
<dbReference type="PROSITE" id="PS00923">
    <property type="entry name" value="ASP_GLU_RACEMASE_1"/>
    <property type="match status" value="1"/>
</dbReference>
<dbReference type="InterPro" id="IPR001920">
    <property type="entry name" value="Asp/Glu_race"/>
</dbReference>
<keyword evidence="4" id="KW-1185">Reference proteome</keyword>
<keyword evidence="2" id="KW-0413">Isomerase</keyword>
<dbReference type="InterPro" id="IPR015942">
    <property type="entry name" value="Asp/Glu/hydantoin_racemase"/>
</dbReference>
<dbReference type="SUPFAM" id="SSF53681">
    <property type="entry name" value="Aspartate/glutamate racemase"/>
    <property type="match status" value="2"/>
</dbReference>
<comment type="caution">
    <text evidence="3">The sequence shown here is derived from an EMBL/GenBank/DDBJ whole genome shotgun (WGS) entry which is preliminary data.</text>
</comment>
<reference evidence="4" key="1">
    <citation type="journal article" date="2019" name="Int. J. Syst. Evol. Microbiol.">
        <title>The Global Catalogue of Microorganisms (GCM) 10K type strain sequencing project: providing services to taxonomists for standard genome sequencing and annotation.</title>
        <authorList>
            <consortium name="The Broad Institute Genomics Platform"/>
            <consortium name="The Broad Institute Genome Sequencing Center for Infectious Disease"/>
            <person name="Wu L."/>
            <person name="Ma J."/>
        </authorList>
    </citation>
    <scope>NUCLEOTIDE SEQUENCE [LARGE SCALE GENOMIC DNA]</scope>
    <source>
        <strain evidence="4">DT28</strain>
    </source>
</reference>
<gene>
    <name evidence="3" type="ORF">ACFO3I_02525</name>
</gene>
<dbReference type="Pfam" id="PF01177">
    <property type="entry name" value="Asp_Glu_race"/>
    <property type="match status" value="1"/>
</dbReference>
<comment type="similarity">
    <text evidence="1">Belongs to the aspartate/glutamate racemases family.</text>
</comment>
<name>A0ABV9JGU0_9GAMM</name>
<sequence>MKTIGLLGGMSWESTIPYYRQINEQVKQQLGGLHSARLVLYSVDFQQIEQLQRSGDWAQAGAVLAEAAQALQAAGADFIVLCTNTMHKVAAAIEAAVAIPLLHIADPTAQAISDAGLKTVGLLGTRFTMEQSFYRERLEQQGLKVLVPEEADRELVHQVIYQELCLGKVLAESRLQYQQVMQQLVVQGAEAIILGCTEIGLLLGPADAAVPLFDTTALHARASVAKALA</sequence>
<proteinExistence type="inferred from homology"/>
<evidence type="ECO:0000256" key="1">
    <source>
        <dbReference type="ARBA" id="ARBA00007847"/>
    </source>
</evidence>
<dbReference type="EMBL" id="JBHSGB010000002">
    <property type="protein sequence ID" value="MFC4653894.1"/>
    <property type="molecule type" value="Genomic_DNA"/>
</dbReference>
<evidence type="ECO:0000313" key="3">
    <source>
        <dbReference type="EMBL" id="MFC4653894.1"/>
    </source>
</evidence>
<dbReference type="InterPro" id="IPR004380">
    <property type="entry name" value="Asp_race"/>
</dbReference>